<dbReference type="SUPFAM" id="SSF52833">
    <property type="entry name" value="Thioredoxin-like"/>
    <property type="match status" value="1"/>
</dbReference>
<dbReference type="FunFam" id="3.40.30.10:FF:000016">
    <property type="entry name" value="Glutathione S-transferase F2"/>
    <property type="match status" value="1"/>
</dbReference>
<dbReference type="EMBL" id="JARJCW010000073">
    <property type="protein sequence ID" value="KAJ7198281.1"/>
    <property type="molecule type" value="Genomic_DNA"/>
</dbReference>
<dbReference type="Pfam" id="PF13417">
    <property type="entry name" value="GST_N_3"/>
    <property type="match status" value="1"/>
</dbReference>
<comment type="catalytic activity">
    <reaction evidence="4">
        <text>RX + glutathione = an S-substituted glutathione + a halide anion + H(+)</text>
        <dbReference type="Rhea" id="RHEA:16437"/>
        <dbReference type="ChEBI" id="CHEBI:15378"/>
        <dbReference type="ChEBI" id="CHEBI:16042"/>
        <dbReference type="ChEBI" id="CHEBI:17792"/>
        <dbReference type="ChEBI" id="CHEBI:57925"/>
        <dbReference type="ChEBI" id="CHEBI:90779"/>
        <dbReference type="EC" id="2.5.1.18"/>
    </reaction>
</comment>
<dbReference type="Gene3D" id="1.20.1050.10">
    <property type="match status" value="1"/>
</dbReference>
<name>A0AAD6Y2P5_9AGAR</name>
<dbReference type="PROSITE" id="PS50404">
    <property type="entry name" value="GST_NTER"/>
    <property type="match status" value="1"/>
</dbReference>
<accession>A0AAD6Y2P5</accession>
<dbReference type="InterPro" id="IPR004045">
    <property type="entry name" value="Glutathione_S-Trfase_N"/>
</dbReference>
<dbReference type="PANTHER" id="PTHR43900:SF3">
    <property type="entry name" value="GLUTATHIONE S-TRANSFERASE RHO"/>
    <property type="match status" value="1"/>
</dbReference>
<proteinExistence type="inferred from homology"/>
<dbReference type="Pfam" id="PF00043">
    <property type="entry name" value="GST_C"/>
    <property type="match status" value="1"/>
</dbReference>
<evidence type="ECO:0000256" key="3">
    <source>
        <dbReference type="ARBA" id="ARBA00022679"/>
    </source>
</evidence>
<dbReference type="PANTHER" id="PTHR43900">
    <property type="entry name" value="GLUTATHIONE S-TRANSFERASE RHO"/>
    <property type="match status" value="1"/>
</dbReference>
<dbReference type="InterPro" id="IPR034347">
    <property type="entry name" value="GST_Phi_C"/>
</dbReference>
<keyword evidence="8" id="KW-1185">Reference proteome</keyword>
<reference evidence="7" key="1">
    <citation type="submission" date="2023-03" db="EMBL/GenBank/DDBJ databases">
        <title>Massive genome expansion in bonnet fungi (Mycena s.s.) driven by repeated elements and novel gene families across ecological guilds.</title>
        <authorList>
            <consortium name="Lawrence Berkeley National Laboratory"/>
            <person name="Harder C.B."/>
            <person name="Miyauchi S."/>
            <person name="Viragh M."/>
            <person name="Kuo A."/>
            <person name="Thoen E."/>
            <person name="Andreopoulos B."/>
            <person name="Lu D."/>
            <person name="Skrede I."/>
            <person name="Drula E."/>
            <person name="Henrissat B."/>
            <person name="Morin E."/>
            <person name="Kohler A."/>
            <person name="Barry K."/>
            <person name="LaButti K."/>
            <person name="Morin E."/>
            <person name="Salamov A."/>
            <person name="Lipzen A."/>
            <person name="Mereny Z."/>
            <person name="Hegedus B."/>
            <person name="Baldrian P."/>
            <person name="Stursova M."/>
            <person name="Weitz H."/>
            <person name="Taylor A."/>
            <person name="Grigoriev I.V."/>
            <person name="Nagy L.G."/>
            <person name="Martin F."/>
            <person name="Kauserud H."/>
        </authorList>
    </citation>
    <scope>NUCLEOTIDE SEQUENCE</scope>
    <source>
        <strain evidence="7">9144</strain>
    </source>
</reference>
<dbReference type="InterPro" id="IPR040079">
    <property type="entry name" value="Glutathione_S-Trfase"/>
</dbReference>
<evidence type="ECO:0000313" key="8">
    <source>
        <dbReference type="Proteomes" id="UP001219525"/>
    </source>
</evidence>
<dbReference type="PROSITE" id="PS50405">
    <property type="entry name" value="GST_CTER"/>
    <property type="match status" value="1"/>
</dbReference>
<comment type="caution">
    <text evidence="7">The sequence shown here is derived from an EMBL/GenBank/DDBJ whole genome shotgun (WGS) entry which is preliminary data.</text>
</comment>
<dbReference type="InterPro" id="IPR036282">
    <property type="entry name" value="Glutathione-S-Trfase_C_sf"/>
</dbReference>
<dbReference type="AlphaFoldDB" id="A0AAD6Y2P5"/>
<protein>
    <recommendedName>
        <fullName evidence="2">glutathione transferase</fullName>
        <ecNumber evidence="2">2.5.1.18</ecNumber>
    </recommendedName>
</protein>
<dbReference type="Gene3D" id="3.40.30.10">
    <property type="entry name" value="Glutaredoxin"/>
    <property type="match status" value="1"/>
</dbReference>
<evidence type="ECO:0000313" key="7">
    <source>
        <dbReference type="EMBL" id="KAJ7198281.1"/>
    </source>
</evidence>
<dbReference type="GO" id="GO:0006749">
    <property type="term" value="P:glutathione metabolic process"/>
    <property type="evidence" value="ECO:0007669"/>
    <property type="project" value="TreeGrafter"/>
</dbReference>
<dbReference type="InterPro" id="IPR004046">
    <property type="entry name" value="GST_C"/>
</dbReference>
<dbReference type="InterPro" id="IPR010987">
    <property type="entry name" value="Glutathione-S-Trfase_C-like"/>
</dbReference>
<dbReference type="SFLD" id="SFLDS00019">
    <property type="entry name" value="Glutathione_Transferase_(cytos"/>
    <property type="match status" value="1"/>
</dbReference>
<comment type="similarity">
    <text evidence="1">Belongs to the GST superfamily. Phi family.</text>
</comment>
<sequence>MVLKLVGFSMSTCTRRVACVLVEKKVPFEFVPVDVASLAHKSPEYREKQPFGQVPYIDDDGFVLYESRAIARYIEEKYPNQGTRLVPADAKGKALFEQAASVEFSNFEPFASGAVAEKVFKPMRGLTTDQARFDALVEQLSAKLDGYEVILGKQKYLAGNEVTLADLYHLPYGSMLARAGCDLMTTKGPNVTRWFNELCSRPSWVAVKDGVKSTLEY</sequence>
<feature type="domain" description="GST C-terminal" evidence="6">
    <location>
        <begin position="89"/>
        <end position="217"/>
    </location>
</feature>
<evidence type="ECO:0000259" key="5">
    <source>
        <dbReference type="PROSITE" id="PS50404"/>
    </source>
</evidence>
<dbReference type="Proteomes" id="UP001219525">
    <property type="component" value="Unassembled WGS sequence"/>
</dbReference>
<feature type="domain" description="GST N-terminal" evidence="5">
    <location>
        <begin position="1"/>
        <end position="82"/>
    </location>
</feature>
<organism evidence="7 8">
    <name type="scientific">Mycena pura</name>
    <dbReference type="NCBI Taxonomy" id="153505"/>
    <lineage>
        <taxon>Eukaryota</taxon>
        <taxon>Fungi</taxon>
        <taxon>Dikarya</taxon>
        <taxon>Basidiomycota</taxon>
        <taxon>Agaricomycotina</taxon>
        <taxon>Agaricomycetes</taxon>
        <taxon>Agaricomycetidae</taxon>
        <taxon>Agaricales</taxon>
        <taxon>Marasmiineae</taxon>
        <taxon>Mycenaceae</taxon>
        <taxon>Mycena</taxon>
    </lineage>
</organism>
<evidence type="ECO:0000256" key="2">
    <source>
        <dbReference type="ARBA" id="ARBA00012452"/>
    </source>
</evidence>
<dbReference type="SFLD" id="SFLDG01154">
    <property type="entry name" value="Main.5:_Phi-like"/>
    <property type="match status" value="1"/>
</dbReference>
<evidence type="ECO:0000259" key="6">
    <source>
        <dbReference type="PROSITE" id="PS50405"/>
    </source>
</evidence>
<dbReference type="GO" id="GO:0043295">
    <property type="term" value="F:glutathione binding"/>
    <property type="evidence" value="ECO:0007669"/>
    <property type="project" value="TreeGrafter"/>
</dbReference>
<evidence type="ECO:0000256" key="1">
    <source>
        <dbReference type="ARBA" id="ARBA00010128"/>
    </source>
</evidence>
<evidence type="ECO:0000256" key="4">
    <source>
        <dbReference type="ARBA" id="ARBA00047960"/>
    </source>
</evidence>
<dbReference type="SUPFAM" id="SSF47616">
    <property type="entry name" value="GST C-terminal domain-like"/>
    <property type="match status" value="1"/>
</dbReference>
<dbReference type="CDD" id="cd03053">
    <property type="entry name" value="GST_N_Phi"/>
    <property type="match status" value="1"/>
</dbReference>
<dbReference type="InterPro" id="IPR036249">
    <property type="entry name" value="Thioredoxin-like_sf"/>
</dbReference>
<dbReference type="GO" id="GO:0005737">
    <property type="term" value="C:cytoplasm"/>
    <property type="evidence" value="ECO:0007669"/>
    <property type="project" value="TreeGrafter"/>
</dbReference>
<dbReference type="EC" id="2.5.1.18" evidence="2"/>
<dbReference type="GO" id="GO:0004364">
    <property type="term" value="F:glutathione transferase activity"/>
    <property type="evidence" value="ECO:0007669"/>
    <property type="project" value="UniProtKB-EC"/>
</dbReference>
<dbReference type="SFLD" id="SFLDG00358">
    <property type="entry name" value="Main_(cytGST)"/>
    <property type="match status" value="1"/>
</dbReference>
<dbReference type="CDD" id="cd03187">
    <property type="entry name" value="GST_C_Phi"/>
    <property type="match status" value="1"/>
</dbReference>
<gene>
    <name evidence="7" type="ORF">GGX14DRAFT_503826</name>
</gene>
<keyword evidence="3" id="KW-0808">Transferase</keyword>
<dbReference type="GO" id="GO:0009636">
    <property type="term" value="P:response to toxic substance"/>
    <property type="evidence" value="ECO:0007669"/>
    <property type="project" value="UniProtKB-ARBA"/>
</dbReference>